<dbReference type="Proteomes" id="UP000789524">
    <property type="component" value="Unassembled WGS sequence"/>
</dbReference>
<reference evidence="2" key="1">
    <citation type="submission" date="2021-09" db="EMBL/GenBank/DDBJ databases">
        <authorList>
            <person name="Martin H S."/>
        </authorList>
    </citation>
    <scope>NUCLEOTIDE SEQUENCE</scope>
</reference>
<name>A0A8J2WBQ2_9NEOP</name>
<gene>
    <name evidence="2" type="ORF">DCHRY22_LOCUS16209</name>
</gene>
<feature type="region of interest" description="Disordered" evidence="1">
    <location>
        <begin position="30"/>
        <end position="109"/>
    </location>
</feature>
<comment type="caution">
    <text evidence="2">The sequence shown here is derived from an EMBL/GenBank/DDBJ whole genome shotgun (WGS) entry which is preliminary data.</text>
</comment>
<dbReference type="AlphaFoldDB" id="A0A8J2WBQ2"/>
<proteinExistence type="predicted"/>
<protein>
    <submittedName>
        <fullName evidence="2">(African queen) hypothetical protein</fullName>
    </submittedName>
</protein>
<feature type="compositionally biased region" description="Low complexity" evidence="1">
    <location>
        <begin position="94"/>
        <end position="104"/>
    </location>
</feature>
<evidence type="ECO:0000313" key="2">
    <source>
        <dbReference type="EMBL" id="CAG9585882.1"/>
    </source>
</evidence>
<organism evidence="2 3">
    <name type="scientific">Danaus chrysippus</name>
    <name type="common">African queen</name>
    <dbReference type="NCBI Taxonomy" id="151541"/>
    <lineage>
        <taxon>Eukaryota</taxon>
        <taxon>Metazoa</taxon>
        <taxon>Ecdysozoa</taxon>
        <taxon>Arthropoda</taxon>
        <taxon>Hexapoda</taxon>
        <taxon>Insecta</taxon>
        <taxon>Pterygota</taxon>
        <taxon>Neoptera</taxon>
        <taxon>Endopterygota</taxon>
        <taxon>Lepidoptera</taxon>
        <taxon>Glossata</taxon>
        <taxon>Ditrysia</taxon>
        <taxon>Papilionoidea</taxon>
        <taxon>Nymphalidae</taxon>
        <taxon>Danainae</taxon>
        <taxon>Danaini</taxon>
        <taxon>Danaina</taxon>
        <taxon>Danaus</taxon>
        <taxon>Anosia</taxon>
    </lineage>
</organism>
<evidence type="ECO:0000313" key="3">
    <source>
        <dbReference type="Proteomes" id="UP000789524"/>
    </source>
</evidence>
<dbReference type="EMBL" id="CAKASE010000083">
    <property type="protein sequence ID" value="CAG9585882.1"/>
    <property type="molecule type" value="Genomic_DNA"/>
</dbReference>
<accession>A0A8J2WBQ2</accession>
<feature type="compositionally biased region" description="Basic and acidic residues" evidence="1">
    <location>
        <begin position="83"/>
        <end position="93"/>
    </location>
</feature>
<sequence length="154" mass="17091">MDEESISLTYVCTGPSVTSLYYIQGVCTHGRGSSSAPAQHGAAGQRPHHDRESRRSRTAAYTLTAGPRRRRRHDTSSSQDAMSRVEPDRRAADDAAPAATPASRDTSDDTSFCYTHDTTLLTTDTLSLNQFEFKLNATPLSLSWVLYLRNQKFY</sequence>
<evidence type="ECO:0000256" key="1">
    <source>
        <dbReference type="SAM" id="MobiDB-lite"/>
    </source>
</evidence>
<keyword evidence="3" id="KW-1185">Reference proteome</keyword>